<dbReference type="InterPro" id="IPR014710">
    <property type="entry name" value="RmlC-like_jellyroll"/>
</dbReference>
<reference evidence="5 8" key="1">
    <citation type="submission" date="2016-08" db="EMBL/GenBank/DDBJ databases">
        <title>Characterization of Isolates of Eisenbergiella tayi Derived from Blood Cultures, Using Whole Genome Sequencing.</title>
        <authorList>
            <person name="Bernier A.-M."/>
            <person name="Burdz T."/>
            <person name="Wiebe D."/>
            <person name="Bernard K."/>
        </authorList>
    </citation>
    <scope>NUCLEOTIDE SEQUENCE [LARGE SCALE GENOMIC DNA]</scope>
    <source>
        <strain evidence="5 8">NML120146</strain>
    </source>
</reference>
<evidence type="ECO:0000259" key="4">
    <source>
        <dbReference type="PROSITE" id="PS01124"/>
    </source>
</evidence>
<protein>
    <recommendedName>
        <fullName evidence="4">HTH araC/xylS-type domain-containing protein</fullName>
    </recommendedName>
</protein>
<dbReference type="GO" id="GO:0043565">
    <property type="term" value="F:sequence-specific DNA binding"/>
    <property type="evidence" value="ECO:0007669"/>
    <property type="project" value="InterPro"/>
</dbReference>
<dbReference type="EMBL" id="MEHA01000002">
    <property type="protein sequence ID" value="ODR54941.1"/>
    <property type="molecule type" value="Genomic_DNA"/>
</dbReference>
<dbReference type="Proteomes" id="UP000094869">
    <property type="component" value="Unassembled WGS sequence"/>
</dbReference>
<dbReference type="Gene3D" id="2.60.120.10">
    <property type="entry name" value="Jelly Rolls"/>
    <property type="match status" value="1"/>
</dbReference>
<dbReference type="InterPro" id="IPR011051">
    <property type="entry name" value="RmlC_Cupin_sf"/>
</dbReference>
<keyword evidence="1" id="KW-0805">Transcription regulation</keyword>
<dbReference type="SUPFAM" id="SSF51182">
    <property type="entry name" value="RmlC-like cupins"/>
    <property type="match status" value="1"/>
</dbReference>
<dbReference type="Gene3D" id="1.10.10.60">
    <property type="entry name" value="Homeodomain-like"/>
    <property type="match status" value="2"/>
</dbReference>
<evidence type="ECO:0000256" key="2">
    <source>
        <dbReference type="ARBA" id="ARBA00023125"/>
    </source>
</evidence>
<evidence type="ECO:0000256" key="3">
    <source>
        <dbReference type="ARBA" id="ARBA00023163"/>
    </source>
</evidence>
<dbReference type="OrthoDB" id="2112176at2"/>
<organism evidence="6 7">
    <name type="scientific">Eisenbergiella tayi</name>
    <dbReference type="NCBI Taxonomy" id="1432052"/>
    <lineage>
        <taxon>Bacteria</taxon>
        <taxon>Bacillati</taxon>
        <taxon>Bacillota</taxon>
        <taxon>Clostridia</taxon>
        <taxon>Lachnospirales</taxon>
        <taxon>Lachnospiraceae</taxon>
        <taxon>Eisenbergiella</taxon>
    </lineage>
</organism>
<reference evidence="6 7" key="2">
    <citation type="submission" date="2016-08" db="EMBL/GenBank/DDBJ databases">
        <authorList>
            <person name="Seilhamer J.J."/>
        </authorList>
    </citation>
    <scope>NUCLEOTIDE SEQUENCE [LARGE SCALE GENOMIC DNA]</scope>
    <source>
        <strain evidence="6 7">NML150140-1</strain>
    </source>
</reference>
<evidence type="ECO:0000313" key="7">
    <source>
        <dbReference type="Proteomes" id="UP000094271"/>
    </source>
</evidence>
<name>A0A1E3UMS8_9FIRM</name>
<evidence type="ECO:0000256" key="1">
    <source>
        <dbReference type="ARBA" id="ARBA00023015"/>
    </source>
</evidence>
<gene>
    <name evidence="6" type="ORF">BEI59_03155</name>
    <name evidence="5" type="ORF">BEI63_25815</name>
</gene>
<evidence type="ECO:0000313" key="5">
    <source>
        <dbReference type="EMBL" id="ODR48271.1"/>
    </source>
</evidence>
<dbReference type="PANTHER" id="PTHR43280:SF28">
    <property type="entry name" value="HTH-TYPE TRANSCRIPTIONAL ACTIVATOR RHAS"/>
    <property type="match status" value="1"/>
</dbReference>
<dbReference type="Pfam" id="PF12833">
    <property type="entry name" value="HTH_18"/>
    <property type="match status" value="1"/>
</dbReference>
<proteinExistence type="predicted"/>
<dbReference type="SUPFAM" id="SSF46689">
    <property type="entry name" value="Homeodomain-like"/>
    <property type="match status" value="2"/>
</dbReference>
<accession>A0A1E3UMS8</accession>
<evidence type="ECO:0000313" key="6">
    <source>
        <dbReference type="EMBL" id="ODR54941.1"/>
    </source>
</evidence>
<dbReference type="PANTHER" id="PTHR43280">
    <property type="entry name" value="ARAC-FAMILY TRANSCRIPTIONAL REGULATOR"/>
    <property type="match status" value="1"/>
</dbReference>
<dbReference type="EMBL" id="MEHD01000043">
    <property type="protein sequence ID" value="ODR48271.1"/>
    <property type="molecule type" value="Genomic_DNA"/>
</dbReference>
<dbReference type="RefSeq" id="WP_069423536.1">
    <property type="nucleotide sequence ID" value="NZ_DAWDRA010000141.1"/>
</dbReference>
<keyword evidence="8" id="KW-1185">Reference proteome</keyword>
<dbReference type="InterPro" id="IPR018060">
    <property type="entry name" value="HTH_AraC"/>
</dbReference>
<dbReference type="InterPro" id="IPR013096">
    <property type="entry name" value="Cupin_2"/>
</dbReference>
<keyword evidence="3" id="KW-0804">Transcription</keyword>
<dbReference type="Proteomes" id="UP000094271">
    <property type="component" value="Unassembled WGS sequence"/>
</dbReference>
<keyword evidence="2" id="KW-0238">DNA-binding</keyword>
<evidence type="ECO:0000313" key="8">
    <source>
        <dbReference type="Proteomes" id="UP000094869"/>
    </source>
</evidence>
<feature type="domain" description="HTH araC/xylS-type" evidence="4">
    <location>
        <begin position="188"/>
        <end position="286"/>
    </location>
</feature>
<dbReference type="GO" id="GO:0003700">
    <property type="term" value="F:DNA-binding transcription factor activity"/>
    <property type="evidence" value="ECO:0007669"/>
    <property type="project" value="InterPro"/>
</dbReference>
<comment type="caution">
    <text evidence="6">The sequence shown here is derived from an EMBL/GenBank/DDBJ whole genome shotgun (WGS) entry which is preliminary data.</text>
</comment>
<dbReference type="PROSITE" id="PS01124">
    <property type="entry name" value="HTH_ARAC_FAMILY_2"/>
    <property type="match status" value="1"/>
</dbReference>
<dbReference type="InterPro" id="IPR009057">
    <property type="entry name" value="Homeodomain-like_sf"/>
</dbReference>
<sequence length="289" mass="34751">MGRGRVEKCMHEIISPNDAMDFKLDFFVDSGSVVNKHYHDWLEIVYLLKGTLEVEENNERRLLKENDFVVLDPMCIHSTRCREGNTAILLQIPMAWLEKFMPDIHCLMFRVEEEKVYETGDPQIYEAYGRLRDRIKELGVVYLQAEDGYIFQCYSLIFSLMHLLVRYFSRKISRQDRMKSEKNLERIRRIMEYIRSHYREELPLSRIAGEIGLNPAYFSRFFREQMGIPYLEYVNRIRLEHIYTDLLYTDLPVGELQERHGFYNYKLFMRMFRQVYGCTPGKVRSGRKR</sequence>
<dbReference type="AlphaFoldDB" id="A0A1E3UMS8"/>
<dbReference type="SMART" id="SM00342">
    <property type="entry name" value="HTH_ARAC"/>
    <property type="match status" value="1"/>
</dbReference>
<dbReference type="Pfam" id="PF07883">
    <property type="entry name" value="Cupin_2"/>
    <property type="match status" value="1"/>
</dbReference>